<dbReference type="EMBL" id="DXDX01000063">
    <property type="protein sequence ID" value="HIY20938.1"/>
    <property type="molecule type" value="Genomic_DNA"/>
</dbReference>
<proteinExistence type="predicted"/>
<dbReference type="Proteomes" id="UP000823868">
    <property type="component" value="Unassembled WGS sequence"/>
</dbReference>
<dbReference type="Gene3D" id="3.40.50.1820">
    <property type="entry name" value="alpha/beta hydrolase"/>
    <property type="match status" value="1"/>
</dbReference>
<reference evidence="2" key="1">
    <citation type="journal article" date="2021" name="PeerJ">
        <title>Extensive microbial diversity within the chicken gut microbiome revealed by metagenomics and culture.</title>
        <authorList>
            <person name="Gilroy R."/>
            <person name="Ravi A."/>
            <person name="Getino M."/>
            <person name="Pursley I."/>
            <person name="Horton D.L."/>
            <person name="Alikhan N.F."/>
            <person name="Baker D."/>
            <person name="Gharbi K."/>
            <person name="Hall N."/>
            <person name="Watson M."/>
            <person name="Adriaenssens E.M."/>
            <person name="Foster-Nyarko E."/>
            <person name="Jarju S."/>
            <person name="Secka A."/>
            <person name="Antonio M."/>
            <person name="Oren A."/>
            <person name="Chaudhuri R.R."/>
            <person name="La Ragione R."/>
            <person name="Hildebrand F."/>
            <person name="Pallen M.J."/>
        </authorList>
    </citation>
    <scope>NUCLEOTIDE SEQUENCE</scope>
    <source>
        <strain evidence="2">ChiBcec16_6824</strain>
    </source>
</reference>
<dbReference type="AlphaFoldDB" id="A0A9D1Y7Z3"/>
<organism evidence="2 3">
    <name type="scientific">Candidatus Flavonifractor merdigallinarum</name>
    <dbReference type="NCBI Taxonomy" id="2838589"/>
    <lineage>
        <taxon>Bacteria</taxon>
        <taxon>Bacillati</taxon>
        <taxon>Bacillota</taxon>
        <taxon>Clostridia</taxon>
        <taxon>Eubacteriales</taxon>
        <taxon>Oscillospiraceae</taxon>
        <taxon>Flavonifractor</taxon>
    </lineage>
</organism>
<comment type="caution">
    <text evidence="2">The sequence shown here is derived from an EMBL/GenBank/DDBJ whole genome shotgun (WGS) entry which is preliminary data.</text>
</comment>
<evidence type="ECO:0000313" key="3">
    <source>
        <dbReference type="Proteomes" id="UP000823868"/>
    </source>
</evidence>
<dbReference type="SUPFAM" id="SSF53474">
    <property type="entry name" value="alpha/beta-Hydrolases"/>
    <property type="match status" value="1"/>
</dbReference>
<evidence type="ECO:0000313" key="2">
    <source>
        <dbReference type="EMBL" id="HIY20938.1"/>
    </source>
</evidence>
<feature type="domain" description="AB hydrolase-1" evidence="1">
    <location>
        <begin position="29"/>
        <end position="123"/>
    </location>
</feature>
<sequence>MAEQWQEEIYYWEGCAFSCRIRRIPGSVPVVFLPGAGECQTRWEGQFEALKDHTVLTLDWRLHGNSQPYTLSGRPIEIKPFSIPQAVKDLRQILRQSELQQSVLVIGAGGGTLLQEYQAQYRDALGYGVVGEEEVDGLESLPPTQSALLEFVARCTPPPPAPVPPLTVWEQLAYWDMGLESGLFPLSEVEEELDGILEEEIPPLPLVEVAWQVTKGYTPFLHAIEEALFRQSWDKEKVLRAILERARKKWRSGQWELQEAASFLSQLELPESRTLDYWLELLEIGYGEEEALLDLVLRTLHLPPELGPKGHQEE</sequence>
<gene>
    <name evidence="2" type="ORF">H9841_03420</name>
</gene>
<dbReference type="Pfam" id="PF00561">
    <property type="entry name" value="Abhydrolase_1"/>
    <property type="match status" value="1"/>
</dbReference>
<dbReference type="GO" id="GO:0016787">
    <property type="term" value="F:hydrolase activity"/>
    <property type="evidence" value="ECO:0007669"/>
    <property type="project" value="UniProtKB-KW"/>
</dbReference>
<protein>
    <submittedName>
        <fullName evidence="2">Alpha/beta hydrolase</fullName>
    </submittedName>
</protein>
<name>A0A9D1Y7Z3_9FIRM</name>
<dbReference type="InterPro" id="IPR000073">
    <property type="entry name" value="AB_hydrolase_1"/>
</dbReference>
<reference evidence="2" key="2">
    <citation type="submission" date="2021-04" db="EMBL/GenBank/DDBJ databases">
        <authorList>
            <person name="Gilroy R."/>
        </authorList>
    </citation>
    <scope>NUCLEOTIDE SEQUENCE</scope>
    <source>
        <strain evidence="2">ChiBcec16_6824</strain>
    </source>
</reference>
<evidence type="ECO:0000259" key="1">
    <source>
        <dbReference type="Pfam" id="PF00561"/>
    </source>
</evidence>
<keyword evidence="2" id="KW-0378">Hydrolase</keyword>
<dbReference type="InterPro" id="IPR029058">
    <property type="entry name" value="AB_hydrolase_fold"/>
</dbReference>
<accession>A0A9D1Y7Z3</accession>